<dbReference type="InterPro" id="IPR057670">
    <property type="entry name" value="SH3_retrovirus"/>
</dbReference>
<dbReference type="InterPro" id="IPR012337">
    <property type="entry name" value="RNaseH-like_sf"/>
</dbReference>
<dbReference type="PANTHER" id="PTHR42648:SF31">
    <property type="entry name" value="RNA-DIRECTED DNA POLYMERASE"/>
    <property type="match status" value="1"/>
</dbReference>
<dbReference type="InterPro" id="IPR036397">
    <property type="entry name" value="RNaseH_sf"/>
</dbReference>
<dbReference type="AlphaFoldDB" id="A0AAW1KDK7"/>
<dbReference type="InterPro" id="IPR039537">
    <property type="entry name" value="Retrotran_Ty1/copia-like"/>
</dbReference>
<feature type="domain" description="Retrovirus-related Pol polyprotein from transposon TNT 1-94-like beta-barrel" evidence="5">
    <location>
        <begin position="413"/>
        <end position="484"/>
    </location>
</feature>
<comment type="caution">
    <text evidence="7">The sequence shown here is derived from an EMBL/GenBank/DDBJ whole genome shotgun (WGS) entry which is preliminary data.</text>
</comment>
<dbReference type="PANTHER" id="PTHR42648">
    <property type="entry name" value="TRANSPOSASE, PUTATIVE-RELATED"/>
    <property type="match status" value="1"/>
</dbReference>
<keyword evidence="1" id="KW-0378">Hydrolase</keyword>
<evidence type="ECO:0000259" key="5">
    <source>
        <dbReference type="Pfam" id="PF22936"/>
    </source>
</evidence>
<feature type="region of interest" description="Disordered" evidence="2">
    <location>
        <begin position="1"/>
        <end position="40"/>
    </location>
</feature>
<evidence type="ECO:0000313" key="7">
    <source>
        <dbReference type="EMBL" id="KAK9715248.1"/>
    </source>
</evidence>
<feature type="region of interest" description="Disordered" evidence="2">
    <location>
        <begin position="337"/>
        <end position="370"/>
    </location>
</feature>
<reference evidence="7" key="1">
    <citation type="submission" date="2024-03" db="EMBL/GenBank/DDBJ databases">
        <title>WGS assembly of Saponaria officinalis var. Norfolk2.</title>
        <authorList>
            <person name="Jenkins J."/>
            <person name="Shu S."/>
            <person name="Grimwood J."/>
            <person name="Barry K."/>
            <person name="Goodstein D."/>
            <person name="Schmutz J."/>
            <person name="Leebens-Mack J."/>
            <person name="Osbourn A."/>
        </authorList>
    </citation>
    <scope>NUCLEOTIDE SEQUENCE [LARGE SCALE GENOMIC DNA]</scope>
    <source>
        <strain evidence="7">JIC</strain>
    </source>
</reference>
<evidence type="ECO:0000256" key="1">
    <source>
        <dbReference type="ARBA" id="ARBA00022670"/>
    </source>
</evidence>
<dbReference type="SUPFAM" id="SSF53098">
    <property type="entry name" value="Ribonuclease H-like"/>
    <property type="match status" value="1"/>
</dbReference>
<evidence type="ECO:0000256" key="2">
    <source>
        <dbReference type="SAM" id="MobiDB-lite"/>
    </source>
</evidence>
<evidence type="ECO:0000313" key="8">
    <source>
        <dbReference type="Proteomes" id="UP001443914"/>
    </source>
</evidence>
<feature type="domain" description="GAG-pre-integrase" evidence="3">
    <location>
        <begin position="518"/>
        <end position="581"/>
    </location>
</feature>
<dbReference type="Pfam" id="PF13976">
    <property type="entry name" value="gag_pre-integrs"/>
    <property type="match status" value="1"/>
</dbReference>
<keyword evidence="8" id="KW-1185">Reference proteome</keyword>
<dbReference type="Gene3D" id="3.30.420.10">
    <property type="entry name" value="Ribonuclease H-like superfamily/Ribonuclease H"/>
    <property type="match status" value="1"/>
</dbReference>
<protein>
    <recommendedName>
        <fullName evidence="9">Integrase catalytic domain-containing protein</fullName>
    </recommendedName>
</protein>
<evidence type="ECO:0000259" key="4">
    <source>
        <dbReference type="Pfam" id="PF14244"/>
    </source>
</evidence>
<dbReference type="InterPro" id="IPR029472">
    <property type="entry name" value="Copia-like_N"/>
</dbReference>
<dbReference type="InterPro" id="IPR054722">
    <property type="entry name" value="PolX-like_BBD"/>
</dbReference>
<evidence type="ECO:0000259" key="6">
    <source>
        <dbReference type="Pfam" id="PF25597"/>
    </source>
</evidence>
<feature type="compositionally biased region" description="Basic and acidic residues" evidence="2">
    <location>
        <begin position="23"/>
        <end position="40"/>
    </location>
</feature>
<proteinExistence type="predicted"/>
<gene>
    <name evidence="7" type="ORF">RND81_06G152600</name>
</gene>
<keyword evidence="1" id="KW-0645">Protease</keyword>
<dbReference type="Pfam" id="PF25597">
    <property type="entry name" value="SH3_retrovirus"/>
    <property type="match status" value="1"/>
</dbReference>
<dbReference type="Pfam" id="PF14244">
    <property type="entry name" value="Retrotran_gag_3"/>
    <property type="match status" value="1"/>
</dbReference>
<feature type="domain" description="Retroviral polymerase SH3-like" evidence="6">
    <location>
        <begin position="739"/>
        <end position="801"/>
    </location>
</feature>
<feature type="compositionally biased region" description="Polar residues" evidence="2">
    <location>
        <begin position="359"/>
        <end position="370"/>
    </location>
</feature>
<sequence>MSDKKDGADFSPIGGSDVSETSSHVDTDSESSDMAKGDKDKATLSPYFLSTSDKSGDKLIVVELNGENYDEWSLKMRGALCSKKKTGFIDGTIKKPADDSDEIEDWYMVNAMIVNWIFNTIKPSLGSTISYVDEAKPLWDDIEQRFSIGNGPKLHRIKGSIAACKQGDKETISDYYGRLKKLWDELDKYDRNPTCSCGGCKCEMNKKLDKKRDESKVHDFLLGIYSAYSTIASNLLLQEPLPSLNRAYATLIQEEGVQGKVLHVAGARGGDDRAEPMGFAARSTPSLVVARSKDTLNKESDGRPYCDNCDKYGHVRARCYDIIGYPKGWRDRGKNTVAGAGRGGRGGRGGYGNTQGRGSTNMLRSANSTNSTADSKEIFVSVPKEQWDAYVNQTKASSSNVRMDGKADVNNFWLLDSGATHHMTGRFDVLYNVRDIDPCVVSHPNGKFVKASKEGCVNLGSHFNLQRVLFVPDFNCNLISVYQLSVDLDCEVNFTNKTCVIQDCASKRTIGTCEQKGRLYLLEGGTSHSVLAAKKSEGDAEVWHRRLGHPSRRVVKFLPFISDKCDKHSSELSDIFLKAKQTREKFVISENKAKTIFELVHCDLWGDYRTPSSCGSHYFLTIVDDFSRAVWVYLIKTKDEVSQLIKNFIAMVRRIVHQTSCMGTSQQNGRVERKHRHILNVARALRFQANLPIEFWGECVLTASYLINRTPSALLQGKTPYEALFNKPPVYNNLRVFGCLCYVKHPRKDGDKFASRSRRCIFVGYPFGKKGWEVYDLDSKDFFISRDVVFDESVFPMHNNNSNNDERKYTGGDSPGDGEIILGDVGKTVNDEVTSHDNIEVALDPDDQHNKTNHMPLELEYGRGKRDHVPWSKYSSDEYVSGGARVLNNVTDYSLLPSDPAQSSSSGMPYPLAHVLSCDKFSVAHRSFVAAVDSCVEPSSFREAMKDKRWQEAMNLEIDALVRNGTWDVVDLPAGKKAIGNKWVYKIKYACRRFGGAVQGAPCYPW</sequence>
<dbReference type="Proteomes" id="UP001443914">
    <property type="component" value="Unassembled WGS sequence"/>
</dbReference>
<dbReference type="InterPro" id="IPR025724">
    <property type="entry name" value="GAG-pre-integrase_dom"/>
</dbReference>
<dbReference type="EMBL" id="JBDFQZ010000006">
    <property type="protein sequence ID" value="KAK9715248.1"/>
    <property type="molecule type" value="Genomic_DNA"/>
</dbReference>
<dbReference type="GO" id="GO:0008233">
    <property type="term" value="F:peptidase activity"/>
    <property type="evidence" value="ECO:0007669"/>
    <property type="project" value="UniProtKB-KW"/>
</dbReference>
<dbReference type="GO" id="GO:0003676">
    <property type="term" value="F:nucleic acid binding"/>
    <property type="evidence" value="ECO:0007669"/>
    <property type="project" value="InterPro"/>
</dbReference>
<evidence type="ECO:0000259" key="3">
    <source>
        <dbReference type="Pfam" id="PF13976"/>
    </source>
</evidence>
<dbReference type="Pfam" id="PF22936">
    <property type="entry name" value="Pol_BBD"/>
    <property type="match status" value="1"/>
</dbReference>
<name>A0AAW1KDK7_SAPOF</name>
<dbReference type="GO" id="GO:0006508">
    <property type="term" value="P:proteolysis"/>
    <property type="evidence" value="ECO:0007669"/>
    <property type="project" value="UniProtKB-KW"/>
</dbReference>
<accession>A0AAW1KDK7</accession>
<feature type="compositionally biased region" description="Gly residues" evidence="2">
    <location>
        <begin position="340"/>
        <end position="355"/>
    </location>
</feature>
<evidence type="ECO:0008006" key="9">
    <source>
        <dbReference type="Google" id="ProtNLM"/>
    </source>
</evidence>
<organism evidence="7 8">
    <name type="scientific">Saponaria officinalis</name>
    <name type="common">Common soapwort</name>
    <name type="synonym">Lychnis saponaria</name>
    <dbReference type="NCBI Taxonomy" id="3572"/>
    <lineage>
        <taxon>Eukaryota</taxon>
        <taxon>Viridiplantae</taxon>
        <taxon>Streptophyta</taxon>
        <taxon>Embryophyta</taxon>
        <taxon>Tracheophyta</taxon>
        <taxon>Spermatophyta</taxon>
        <taxon>Magnoliopsida</taxon>
        <taxon>eudicotyledons</taxon>
        <taxon>Gunneridae</taxon>
        <taxon>Pentapetalae</taxon>
        <taxon>Caryophyllales</taxon>
        <taxon>Caryophyllaceae</taxon>
        <taxon>Caryophylleae</taxon>
        <taxon>Saponaria</taxon>
    </lineage>
</organism>
<feature type="domain" description="Retrotransposon Copia-like N-terminal" evidence="4">
    <location>
        <begin position="52"/>
        <end position="97"/>
    </location>
</feature>